<dbReference type="EMBL" id="CP018477">
    <property type="protein sequence ID" value="ASV75442.1"/>
    <property type="molecule type" value="Genomic_DNA"/>
</dbReference>
<proteinExistence type="predicted"/>
<organism evidence="2 3">
    <name type="scientific">Thermogutta terrifontis</name>
    <dbReference type="NCBI Taxonomy" id="1331910"/>
    <lineage>
        <taxon>Bacteria</taxon>
        <taxon>Pseudomonadati</taxon>
        <taxon>Planctomycetota</taxon>
        <taxon>Planctomycetia</taxon>
        <taxon>Pirellulales</taxon>
        <taxon>Thermoguttaceae</taxon>
        <taxon>Thermogutta</taxon>
    </lineage>
</organism>
<sequence length="333" mass="36947">MSEALGLLICTVGSLLAGVCFAWFFYWLERYRWQETYLLGCVFGWGLVAGVFANLFLGLLVPWNMAFHLESQALEVPRRFLLVAPAVEEGLKALAILAVMLMFRKQFGYLSEAMIYGGVIAAGFAAIQNVFYLYLAGWQPAGYGGMASVFVNRVVAGGFMTTLCGAAIGAALAWAQSRPKLWQRWHTAITLWSGVYGVRVLRNGAVLLLSERMGYSPVSVAGWVDGLAWLVAVLVVIAILRREYGSFVRYLEEQVREGRIRPDQAALLRRRFLPARLRIFLPINYDATCRAVVLCSELALRQAALSSDPDTSGIQQRVQQEFARLVSQLSQAS</sequence>
<feature type="transmembrane region" description="Helical" evidence="1">
    <location>
        <begin position="80"/>
        <end position="103"/>
    </location>
</feature>
<feature type="transmembrane region" description="Helical" evidence="1">
    <location>
        <begin position="155"/>
        <end position="175"/>
    </location>
</feature>
<keyword evidence="1" id="KW-0472">Membrane</keyword>
<feature type="transmembrane region" description="Helical" evidence="1">
    <location>
        <begin position="115"/>
        <end position="135"/>
    </location>
</feature>
<keyword evidence="1" id="KW-1133">Transmembrane helix</keyword>
<dbReference type="OrthoDB" id="9785431at2"/>
<evidence type="ECO:0000313" key="2">
    <source>
        <dbReference type="EMBL" id="ASV75442.1"/>
    </source>
</evidence>
<evidence type="ECO:0000313" key="3">
    <source>
        <dbReference type="Proteomes" id="UP000215086"/>
    </source>
</evidence>
<reference evidence="2 3" key="1">
    <citation type="journal article" name="Front. Microbiol.">
        <title>Sugar Metabolism of the First Thermophilic Planctomycete Thermogutta terrifontis: Comparative Genomic and Transcriptomic Approaches.</title>
        <authorList>
            <person name="Elcheninov A.G."/>
            <person name="Menzel P."/>
            <person name="Gudbergsdottir S.R."/>
            <person name="Slesarev A.I."/>
            <person name="Kadnikov V.V."/>
            <person name="Krogh A."/>
            <person name="Bonch-Osmolovskaya E.A."/>
            <person name="Peng X."/>
            <person name="Kublanov I.V."/>
        </authorList>
    </citation>
    <scope>NUCLEOTIDE SEQUENCE [LARGE SCALE GENOMIC DNA]</scope>
    <source>
        <strain evidence="2 3">R1</strain>
    </source>
</reference>
<feature type="transmembrane region" description="Helical" evidence="1">
    <location>
        <begin position="220"/>
        <end position="240"/>
    </location>
</feature>
<feature type="transmembrane region" description="Helical" evidence="1">
    <location>
        <begin position="187"/>
        <end position="208"/>
    </location>
</feature>
<accession>A0A286RHM9</accession>
<dbReference type="KEGG" id="ttf:THTE_2840"/>
<gene>
    <name evidence="2" type="ORF">THTE_2840</name>
</gene>
<dbReference type="PANTHER" id="PTHR36844:SF1">
    <property type="entry name" value="PROTEASE PRSW"/>
    <property type="match status" value="1"/>
</dbReference>
<dbReference type="InterPro" id="IPR026898">
    <property type="entry name" value="PrsW"/>
</dbReference>
<feature type="transmembrane region" description="Helical" evidence="1">
    <location>
        <begin position="37"/>
        <end position="60"/>
    </location>
</feature>
<dbReference type="PANTHER" id="PTHR36844">
    <property type="entry name" value="PROTEASE PRSW"/>
    <property type="match status" value="1"/>
</dbReference>
<dbReference type="RefSeq" id="WP_095415500.1">
    <property type="nucleotide sequence ID" value="NZ_CP018477.1"/>
</dbReference>
<dbReference type="GO" id="GO:0008233">
    <property type="term" value="F:peptidase activity"/>
    <property type="evidence" value="ECO:0007669"/>
    <property type="project" value="InterPro"/>
</dbReference>
<dbReference type="AlphaFoldDB" id="A0A286RHM9"/>
<protein>
    <submittedName>
        <fullName evidence="2">Putative membrane protein</fullName>
    </submittedName>
</protein>
<keyword evidence="1" id="KW-0812">Transmembrane</keyword>
<feature type="transmembrane region" description="Helical" evidence="1">
    <location>
        <begin position="6"/>
        <end position="28"/>
    </location>
</feature>
<name>A0A286RHM9_9BACT</name>
<dbReference type="Proteomes" id="UP000215086">
    <property type="component" value="Chromosome"/>
</dbReference>
<keyword evidence="3" id="KW-1185">Reference proteome</keyword>
<dbReference type="Pfam" id="PF13367">
    <property type="entry name" value="PrsW-protease"/>
    <property type="match status" value="1"/>
</dbReference>
<evidence type="ECO:0000256" key="1">
    <source>
        <dbReference type="SAM" id="Phobius"/>
    </source>
</evidence>